<dbReference type="EMBL" id="JBJJXI010000119">
    <property type="protein sequence ID" value="KAL3390340.1"/>
    <property type="molecule type" value="Genomic_DNA"/>
</dbReference>
<sequence>MIITGGSAAAASIGQPYIAYNTGSRATISAAAAALASFPSLLRSISFRFSRAHTAQMAKAGYREPQKKLEVGPRLSLRTLLSYIPGGREPASSFCLPAALLLAAAAADPSTA</sequence>
<evidence type="ECO:0000313" key="2">
    <source>
        <dbReference type="Proteomes" id="UP001627154"/>
    </source>
</evidence>
<evidence type="ECO:0000313" key="1">
    <source>
        <dbReference type="EMBL" id="KAL3390340.1"/>
    </source>
</evidence>
<dbReference type="AlphaFoldDB" id="A0ABD2WB86"/>
<keyword evidence="2" id="KW-1185">Reference proteome</keyword>
<organism evidence="1 2">
    <name type="scientific">Trichogramma kaykai</name>
    <dbReference type="NCBI Taxonomy" id="54128"/>
    <lineage>
        <taxon>Eukaryota</taxon>
        <taxon>Metazoa</taxon>
        <taxon>Ecdysozoa</taxon>
        <taxon>Arthropoda</taxon>
        <taxon>Hexapoda</taxon>
        <taxon>Insecta</taxon>
        <taxon>Pterygota</taxon>
        <taxon>Neoptera</taxon>
        <taxon>Endopterygota</taxon>
        <taxon>Hymenoptera</taxon>
        <taxon>Apocrita</taxon>
        <taxon>Proctotrupomorpha</taxon>
        <taxon>Chalcidoidea</taxon>
        <taxon>Trichogrammatidae</taxon>
        <taxon>Trichogramma</taxon>
    </lineage>
</organism>
<name>A0ABD2WB86_9HYME</name>
<reference evidence="1 2" key="1">
    <citation type="journal article" date="2024" name="bioRxiv">
        <title>A reference genome for Trichogramma kaykai: A tiny desert-dwelling parasitoid wasp with competing sex-ratio distorters.</title>
        <authorList>
            <person name="Culotta J."/>
            <person name="Lindsey A.R."/>
        </authorList>
    </citation>
    <scope>NUCLEOTIDE SEQUENCE [LARGE SCALE GENOMIC DNA]</scope>
    <source>
        <strain evidence="1 2">KSX58</strain>
    </source>
</reference>
<accession>A0ABD2WB86</accession>
<gene>
    <name evidence="1" type="ORF">TKK_014784</name>
</gene>
<protein>
    <submittedName>
        <fullName evidence="1">Uncharacterized protein</fullName>
    </submittedName>
</protein>
<dbReference type="Proteomes" id="UP001627154">
    <property type="component" value="Unassembled WGS sequence"/>
</dbReference>
<proteinExistence type="predicted"/>
<comment type="caution">
    <text evidence="1">The sequence shown here is derived from an EMBL/GenBank/DDBJ whole genome shotgun (WGS) entry which is preliminary data.</text>
</comment>